<feature type="chain" id="PRO_5035322544" description="beta-N-acetylhexosaminidase" evidence="7">
    <location>
        <begin position="21"/>
        <end position="392"/>
    </location>
</feature>
<dbReference type="Proteomes" id="UP000628736">
    <property type="component" value="Unassembled WGS sequence"/>
</dbReference>
<keyword evidence="7" id="KW-0732">Signal</keyword>
<sequence>MKRCLSLLLLFFLLTGCTSAPETSSEGPDEPAVPAGPSISTTEPSTSPEEVPDPRRETIDRLLSSMTLEEKVGQIFFARCPQEDGAALASQYHLGGYILFGRDFKDKTAEQVKEDIASYQSAVEIPMLIGVDEEGGTVVRVSSNPKLRPQRFQSPQALYEQGGIEAILADTQEKDELLRSLGINVNFAPVADLSTNPDDFIYDRTLGQGVEETGDYIAQVVEQMSVDTMGSVLKHFPGYGDNVDTHTGIALDQRPLELFWERDLLPFQAGIQASSNHGMTAVLVSHNIMAALDPDLPASLSPAVHQLLRQGLGFEGVALTDDLAMDAIDQYAADGSAAVLALLAGNDMLVTTDFQEQIPQILQALEDDVIPQELLDRAVERVLGWKYDLGLL</sequence>
<dbReference type="GO" id="GO:0004563">
    <property type="term" value="F:beta-N-acetylhexosaminidase activity"/>
    <property type="evidence" value="ECO:0007669"/>
    <property type="project" value="UniProtKB-EC"/>
</dbReference>
<name>A0A8J6JBH5_9FIRM</name>
<evidence type="ECO:0000256" key="6">
    <source>
        <dbReference type="SAM" id="MobiDB-lite"/>
    </source>
</evidence>
<evidence type="ECO:0000256" key="2">
    <source>
        <dbReference type="ARBA" id="ARBA00005336"/>
    </source>
</evidence>
<comment type="catalytic activity">
    <reaction evidence="1">
        <text>Hydrolysis of terminal non-reducing N-acetyl-D-hexosamine residues in N-acetyl-beta-D-hexosaminides.</text>
        <dbReference type="EC" id="3.2.1.52"/>
    </reaction>
</comment>
<feature type="domain" description="Glycoside hydrolase family 3 N-terminal" evidence="8">
    <location>
        <begin position="67"/>
        <end position="383"/>
    </location>
</feature>
<dbReference type="EC" id="3.2.1.52" evidence="3"/>
<comment type="caution">
    <text evidence="9">The sequence shown here is derived from an EMBL/GenBank/DDBJ whole genome shotgun (WGS) entry which is preliminary data.</text>
</comment>
<evidence type="ECO:0000256" key="4">
    <source>
        <dbReference type="ARBA" id="ARBA00022801"/>
    </source>
</evidence>
<keyword evidence="4" id="KW-0378">Hydrolase</keyword>
<dbReference type="AlphaFoldDB" id="A0A8J6JBH5"/>
<dbReference type="PANTHER" id="PTHR30480">
    <property type="entry name" value="BETA-HEXOSAMINIDASE-RELATED"/>
    <property type="match status" value="1"/>
</dbReference>
<dbReference type="GO" id="GO:0009254">
    <property type="term" value="P:peptidoglycan turnover"/>
    <property type="evidence" value="ECO:0007669"/>
    <property type="project" value="TreeGrafter"/>
</dbReference>
<evidence type="ECO:0000259" key="8">
    <source>
        <dbReference type="Pfam" id="PF00933"/>
    </source>
</evidence>
<dbReference type="InterPro" id="IPR036962">
    <property type="entry name" value="Glyco_hydro_3_N_sf"/>
</dbReference>
<evidence type="ECO:0000313" key="10">
    <source>
        <dbReference type="Proteomes" id="UP000628736"/>
    </source>
</evidence>
<evidence type="ECO:0000313" key="9">
    <source>
        <dbReference type="EMBL" id="MBC5723407.1"/>
    </source>
</evidence>
<feature type="region of interest" description="Disordered" evidence="6">
    <location>
        <begin position="21"/>
        <end position="55"/>
    </location>
</feature>
<feature type="signal peptide" evidence="7">
    <location>
        <begin position="1"/>
        <end position="20"/>
    </location>
</feature>
<organism evidence="9 10">
    <name type="scientific">Flintibacter hominis</name>
    <dbReference type="NCBI Taxonomy" id="2763048"/>
    <lineage>
        <taxon>Bacteria</taxon>
        <taxon>Bacillati</taxon>
        <taxon>Bacillota</taxon>
        <taxon>Clostridia</taxon>
        <taxon>Eubacteriales</taxon>
        <taxon>Flintibacter</taxon>
    </lineage>
</organism>
<dbReference type="PANTHER" id="PTHR30480:SF13">
    <property type="entry name" value="BETA-HEXOSAMINIDASE"/>
    <property type="match status" value="1"/>
</dbReference>
<dbReference type="InterPro" id="IPR001764">
    <property type="entry name" value="Glyco_hydro_3_N"/>
</dbReference>
<keyword evidence="5" id="KW-0326">Glycosidase</keyword>
<reference evidence="9" key="1">
    <citation type="submission" date="2020-08" db="EMBL/GenBank/DDBJ databases">
        <title>Genome public.</title>
        <authorList>
            <person name="Liu C."/>
            <person name="Sun Q."/>
        </authorList>
    </citation>
    <scope>NUCLEOTIDE SEQUENCE</scope>
    <source>
        <strain evidence="9">NSJ-23</strain>
    </source>
</reference>
<evidence type="ECO:0000256" key="5">
    <source>
        <dbReference type="ARBA" id="ARBA00023295"/>
    </source>
</evidence>
<dbReference type="InterPro" id="IPR017853">
    <property type="entry name" value="GH"/>
</dbReference>
<accession>A0A8J6JBH5</accession>
<proteinExistence type="inferred from homology"/>
<dbReference type="InterPro" id="IPR050226">
    <property type="entry name" value="NagZ_Beta-hexosaminidase"/>
</dbReference>
<protein>
    <recommendedName>
        <fullName evidence="3">beta-N-acetylhexosaminidase</fullName>
        <ecNumber evidence="3">3.2.1.52</ecNumber>
    </recommendedName>
</protein>
<gene>
    <name evidence="9" type="ORF">H8S11_11360</name>
</gene>
<evidence type="ECO:0000256" key="7">
    <source>
        <dbReference type="SAM" id="SignalP"/>
    </source>
</evidence>
<dbReference type="EMBL" id="JACOPO010000008">
    <property type="protein sequence ID" value="MBC5723407.1"/>
    <property type="molecule type" value="Genomic_DNA"/>
</dbReference>
<dbReference type="Gene3D" id="3.20.20.300">
    <property type="entry name" value="Glycoside hydrolase, family 3, N-terminal domain"/>
    <property type="match status" value="1"/>
</dbReference>
<feature type="compositionally biased region" description="Low complexity" evidence="6">
    <location>
        <begin position="37"/>
        <end position="49"/>
    </location>
</feature>
<comment type="similarity">
    <text evidence="2">Belongs to the glycosyl hydrolase 3 family.</text>
</comment>
<dbReference type="GO" id="GO:0005975">
    <property type="term" value="P:carbohydrate metabolic process"/>
    <property type="evidence" value="ECO:0007669"/>
    <property type="project" value="InterPro"/>
</dbReference>
<keyword evidence="10" id="KW-1185">Reference proteome</keyword>
<dbReference type="RefSeq" id="WP_147572533.1">
    <property type="nucleotide sequence ID" value="NZ_JACOPO010000008.1"/>
</dbReference>
<evidence type="ECO:0000256" key="1">
    <source>
        <dbReference type="ARBA" id="ARBA00001231"/>
    </source>
</evidence>
<dbReference type="Pfam" id="PF00933">
    <property type="entry name" value="Glyco_hydro_3"/>
    <property type="match status" value="1"/>
</dbReference>
<evidence type="ECO:0000256" key="3">
    <source>
        <dbReference type="ARBA" id="ARBA00012663"/>
    </source>
</evidence>
<dbReference type="SUPFAM" id="SSF51445">
    <property type="entry name" value="(Trans)glycosidases"/>
    <property type="match status" value="1"/>
</dbReference>
<dbReference type="PROSITE" id="PS51257">
    <property type="entry name" value="PROKAR_LIPOPROTEIN"/>
    <property type="match status" value="1"/>
</dbReference>